<protein>
    <recommendedName>
        <fullName evidence="6">HTTM-like domain-containing protein</fullName>
    </recommendedName>
</protein>
<gene>
    <name evidence="7" type="ORF">AAG747_00140</name>
</gene>
<keyword evidence="4 5" id="KW-0472">Membrane</keyword>
<feature type="transmembrane region" description="Helical" evidence="5">
    <location>
        <begin position="76"/>
        <end position="102"/>
    </location>
</feature>
<keyword evidence="3 5" id="KW-1133">Transmembrane helix</keyword>
<feature type="transmembrane region" description="Helical" evidence="5">
    <location>
        <begin position="239"/>
        <end position="255"/>
    </location>
</feature>
<dbReference type="InterPro" id="IPR011020">
    <property type="entry name" value="HTTM-like"/>
</dbReference>
<dbReference type="GO" id="GO:0012505">
    <property type="term" value="C:endomembrane system"/>
    <property type="evidence" value="ECO:0007669"/>
    <property type="project" value="UniProtKB-SubCell"/>
</dbReference>
<evidence type="ECO:0000256" key="1">
    <source>
        <dbReference type="ARBA" id="ARBA00004127"/>
    </source>
</evidence>
<comment type="subcellular location">
    <subcellularLocation>
        <location evidence="1">Endomembrane system</location>
        <topology evidence="1">Multi-pass membrane protein</topology>
    </subcellularLocation>
</comment>
<keyword evidence="2 5" id="KW-0812">Transmembrane</keyword>
<name>A0AAW9RXV3_9BACT</name>
<dbReference type="PANTHER" id="PTHR39535">
    <property type="entry name" value="SPORULATION-DELAYING PROTEIN SDPB"/>
    <property type="match status" value="1"/>
</dbReference>
<accession>A0AAW9RXV3</accession>
<organism evidence="7 8">
    <name type="scientific">Rapidithrix thailandica</name>
    <dbReference type="NCBI Taxonomy" id="413964"/>
    <lineage>
        <taxon>Bacteria</taxon>
        <taxon>Pseudomonadati</taxon>
        <taxon>Bacteroidota</taxon>
        <taxon>Cytophagia</taxon>
        <taxon>Cytophagales</taxon>
        <taxon>Flammeovirgaceae</taxon>
        <taxon>Rapidithrix</taxon>
    </lineage>
</organism>
<evidence type="ECO:0000313" key="7">
    <source>
        <dbReference type="EMBL" id="MEN7546292.1"/>
    </source>
</evidence>
<evidence type="ECO:0000256" key="5">
    <source>
        <dbReference type="SAM" id="Phobius"/>
    </source>
</evidence>
<reference evidence="7 8" key="1">
    <citation type="submission" date="2024-04" db="EMBL/GenBank/DDBJ databases">
        <title>Novel genus in family Flammeovirgaceae.</title>
        <authorList>
            <person name="Nguyen T.H."/>
            <person name="Vuong T.Q."/>
            <person name="Le H."/>
            <person name="Kim S.-G."/>
        </authorList>
    </citation>
    <scope>NUCLEOTIDE SEQUENCE [LARGE SCALE GENOMIC DNA]</scope>
    <source>
        <strain evidence="7 8">JCM 23209</strain>
    </source>
</reference>
<evidence type="ECO:0000256" key="3">
    <source>
        <dbReference type="ARBA" id="ARBA00022989"/>
    </source>
</evidence>
<dbReference type="SMART" id="SM00752">
    <property type="entry name" value="HTTM"/>
    <property type="match status" value="1"/>
</dbReference>
<feature type="transmembrane region" description="Helical" evidence="5">
    <location>
        <begin position="154"/>
        <end position="176"/>
    </location>
</feature>
<dbReference type="PANTHER" id="PTHR39535:SF2">
    <property type="entry name" value="HTTM DOMAIN-CONTAINING PROTEIN"/>
    <property type="match status" value="1"/>
</dbReference>
<feature type="domain" description="HTTM-like" evidence="6">
    <location>
        <begin position="14"/>
        <end position="277"/>
    </location>
</feature>
<sequence>MDRLNAFLDNLSKQNNFSYYLSIFRIFIGFHIIKKIYLLWGSQSILLSNGVFFEHKDIFLDYLGIDSTLVLDYNTLFLSTIVVTSILIIFGVGKNFTLIALYLEMKILQDLTYPILNGGDNLLIFVLLYLIFSKCFDHFTLVKSEVKHGKLSLFVSNLAVYSICIHLGYVYFISAIHKIHSDVWFNGTALYYIMNLERFESPLNHYVSDSGFFTTMGTYFTLLFEMLFIFLVWNKHLKIVFLLSGILLHAGIYFFMMIYDFEIFFVSLYGFFISNLYWEKIVRYLDNQVMKIKSIYLKKSVTMKVGATEVLKK</sequence>
<feature type="transmembrane region" description="Helical" evidence="5">
    <location>
        <begin position="122"/>
        <end position="142"/>
    </location>
</feature>
<evidence type="ECO:0000256" key="2">
    <source>
        <dbReference type="ARBA" id="ARBA00022692"/>
    </source>
</evidence>
<dbReference type="EMBL" id="JBDKWZ010000001">
    <property type="protein sequence ID" value="MEN7546292.1"/>
    <property type="molecule type" value="Genomic_DNA"/>
</dbReference>
<evidence type="ECO:0000313" key="8">
    <source>
        <dbReference type="Proteomes" id="UP001403385"/>
    </source>
</evidence>
<feature type="transmembrane region" description="Helical" evidence="5">
    <location>
        <begin position="261"/>
        <end position="278"/>
    </location>
</feature>
<keyword evidence="8" id="KW-1185">Reference proteome</keyword>
<feature type="transmembrane region" description="Helical" evidence="5">
    <location>
        <begin position="211"/>
        <end position="232"/>
    </location>
</feature>
<dbReference type="InterPro" id="IPR052964">
    <property type="entry name" value="Sporulation_signal_mat"/>
</dbReference>
<evidence type="ECO:0000256" key="4">
    <source>
        <dbReference type="ARBA" id="ARBA00023136"/>
    </source>
</evidence>
<dbReference type="Proteomes" id="UP001403385">
    <property type="component" value="Unassembled WGS sequence"/>
</dbReference>
<dbReference type="AlphaFoldDB" id="A0AAW9RXV3"/>
<evidence type="ECO:0000259" key="6">
    <source>
        <dbReference type="SMART" id="SM00752"/>
    </source>
</evidence>
<dbReference type="RefSeq" id="WP_346819080.1">
    <property type="nucleotide sequence ID" value="NZ_JBDKWZ010000001.1"/>
</dbReference>
<comment type="caution">
    <text evidence="7">The sequence shown here is derived from an EMBL/GenBank/DDBJ whole genome shotgun (WGS) entry which is preliminary data.</text>
</comment>
<proteinExistence type="predicted"/>